<accession>A0A1Y2BPJ8</accession>
<evidence type="ECO:0000313" key="3">
    <source>
        <dbReference type="Proteomes" id="UP000193642"/>
    </source>
</evidence>
<evidence type="ECO:0000313" key="2">
    <source>
        <dbReference type="EMBL" id="ORY36678.1"/>
    </source>
</evidence>
<evidence type="ECO:0000256" key="1">
    <source>
        <dbReference type="SAM" id="MobiDB-lite"/>
    </source>
</evidence>
<sequence length="127" mass="13984">MDTTPLRRSSRTPKPVDKWIPPPSKRIKVSTVVINSPPPSSPLNEGDQDVPPENPLQVQTIPEQGQGKLATLPPEILQRILSLACTHPNKLIRMMRVSSSFNHAVMCHPFGANFSLNGESPSRSPFN</sequence>
<evidence type="ECO:0008006" key="4">
    <source>
        <dbReference type="Google" id="ProtNLM"/>
    </source>
</evidence>
<dbReference type="InterPro" id="IPR036047">
    <property type="entry name" value="F-box-like_dom_sf"/>
</dbReference>
<reference evidence="2 3" key="1">
    <citation type="submission" date="2016-07" db="EMBL/GenBank/DDBJ databases">
        <title>Pervasive Adenine N6-methylation of Active Genes in Fungi.</title>
        <authorList>
            <consortium name="DOE Joint Genome Institute"/>
            <person name="Mondo S.J."/>
            <person name="Dannebaum R.O."/>
            <person name="Kuo R.C."/>
            <person name="Labutti K."/>
            <person name="Haridas S."/>
            <person name="Kuo A."/>
            <person name="Salamov A."/>
            <person name="Ahrendt S.R."/>
            <person name="Lipzen A."/>
            <person name="Sullivan W."/>
            <person name="Andreopoulos W.B."/>
            <person name="Clum A."/>
            <person name="Lindquist E."/>
            <person name="Daum C."/>
            <person name="Ramamoorthy G.K."/>
            <person name="Gryganskyi A."/>
            <person name="Culley D."/>
            <person name="Magnuson J.K."/>
            <person name="James T.Y."/>
            <person name="O'Malley M.A."/>
            <person name="Stajich J.E."/>
            <person name="Spatafora J.W."/>
            <person name="Visel A."/>
            <person name="Grigoriev I.V."/>
        </authorList>
    </citation>
    <scope>NUCLEOTIDE SEQUENCE [LARGE SCALE GENOMIC DNA]</scope>
    <source>
        <strain evidence="2 3">JEL800</strain>
    </source>
</reference>
<dbReference type="SUPFAM" id="SSF81383">
    <property type="entry name" value="F-box domain"/>
    <property type="match status" value="1"/>
</dbReference>
<feature type="region of interest" description="Disordered" evidence="1">
    <location>
        <begin position="1"/>
        <end position="58"/>
    </location>
</feature>
<dbReference type="CDD" id="cd09917">
    <property type="entry name" value="F-box_SF"/>
    <property type="match status" value="1"/>
</dbReference>
<organism evidence="2 3">
    <name type="scientific">Rhizoclosmatium globosum</name>
    <dbReference type="NCBI Taxonomy" id="329046"/>
    <lineage>
        <taxon>Eukaryota</taxon>
        <taxon>Fungi</taxon>
        <taxon>Fungi incertae sedis</taxon>
        <taxon>Chytridiomycota</taxon>
        <taxon>Chytridiomycota incertae sedis</taxon>
        <taxon>Chytridiomycetes</taxon>
        <taxon>Chytridiales</taxon>
        <taxon>Chytriomycetaceae</taxon>
        <taxon>Rhizoclosmatium</taxon>
    </lineage>
</organism>
<dbReference type="OrthoDB" id="10359208at2759"/>
<dbReference type="Proteomes" id="UP000193642">
    <property type="component" value="Unassembled WGS sequence"/>
</dbReference>
<name>A0A1Y2BPJ8_9FUNG</name>
<comment type="caution">
    <text evidence="2">The sequence shown here is derived from an EMBL/GenBank/DDBJ whole genome shotgun (WGS) entry which is preliminary data.</text>
</comment>
<proteinExistence type="predicted"/>
<protein>
    <recommendedName>
        <fullName evidence="4">F-box domain-containing protein</fullName>
    </recommendedName>
</protein>
<dbReference type="AlphaFoldDB" id="A0A1Y2BPJ8"/>
<keyword evidence="3" id="KW-1185">Reference proteome</keyword>
<gene>
    <name evidence="2" type="ORF">BCR33DRAFT_742634</name>
</gene>
<dbReference type="EMBL" id="MCGO01000054">
    <property type="protein sequence ID" value="ORY36678.1"/>
    <property type="molecule type" value="Genomic_DNA"/>
</dbReference>